<protein>
    <submittedName>
        <fullName evidence="2">Protein RMD5 homolog A</fullName>
    </submittedName>
</protein>
<gene>
    <name evidence="2" type="ORF">Tci_015215</name>
</gene>
<dbReference type="PROSITE" id="PS50897">
    <property type="entry name" value="CTLH"/>
    <property type="match status" value="1"/>
</dbReference>
<dbReference type="InterPro" id="IPR045098">
    <property type="entry name" value="Fyv10_fam"/>
</dbReference>
<dbReference type="GO" id="GO:0043161">
    <property type="term" value="P:proteasome-mediated ubiquitin-dependent protein catabolic process"/>
    <property type="evidence" value="ECO:0007669"/>
    <property type="project" value="InterPro"/>
</dbReference>
<dbReference type="GO" id="GO:0004842">
    <property type="term" value="F:ubiquitin-protein transferase activity"/>
    <property type="evidence" value="ECO:0007669"/>
    <property type="project" value="InterPro"/>
</dbReference>
<organism evidence="2">
    <name type="scientific">Tanacetum cinerariifolium</name>
    <name type="common">Dalmatian daisy</name>
    <name type="synonym">Chrysanthemum cinerariifolium</name>
    <dbReference type="NCBI Taxonomy" id="118510"/>
    <lineage>
        <taxon>Eukaryota</taxon>
        <taxon>Viridiplantae</taxon>
        <taxon>Streptophyta</taxon>
        <taxon>Embryophyta</taxon>
        <taxon>Tracheophyta</taxon>
        <taxon>Spermatophyta</taxon>
        <taxon>Magnoliopsida</taxon>
        <taxon>eudicotyledons</taxon>
        <taxon>Gunneridae</taxon>
        <taxon>Pentapetalae</taxon>
        <taxon>asterids</taxon>
        <taxon>campanulids</taxon>
        <taxon>Asterales</taxon>
        <taxon>Asteraceae</taxon>
        <taxon>Asteroideae</taxon>
        <taxon>Anthemideae</taxon>
        <taxon>Anthemidinae</taxon>
        <taxon>Tanacetum</taxon>
    </lineage>
</organism>
<dbReference type="GO" id="GO:0034657">
    <property type="term" value="C:GID complex"/>
    <property type="evidence" value="ECO:0007669"/>
    <property type="project" value="TreeGrafter"/>
</dbReference>
<dbReference type="SMART" id="SM00757">
    <property type="entry name" value="CRA"/>
    <property type="match status" value="1"/>
</dbReference>
<dbReference type="GO" id="GO:0005634">
    <property type="term" value="C:nucleus"/>
    <property type="evidence" value="ECO:0007669"/>
    <property type="project" value="TreeGrafter"/>
</dbReference>
<feature type="domain" description="CTLH" evidence="1">
    <location>
        <begin position="215"/>
        <end position="272"/>
    </location>
</feature>
<name>A0A6L2K3D2_TANCI</name>
<dbReference type="InterPro" id="IPR013144">
    <property type="entry name" value="CRA_dom"/>
</dbReference>
<dbReference type="InterPro" id="IPR024964">
    <property type="entry name" value="CTLH/CRA"/>
</dbReference>
<dbReference type="AlphaFoldDB" id="A0A6L2K3D2"/>
<reference evidence="2" key="1">
    <citation type="journal article" date="2019" name="Sci. Rep.">
        <title>Draft genome of Tanacetum cinerariifolium, the natural source of mosquito coil.</title>
        <authorList>
            <person name="Yamashiro T."/>
            <person name="Shiraishi A."/>
            <person name="Satake H."/>
            <person name="Nakayama K."/>
        </authorList>
    </citation>
    <scope>NUCLEOTIDE SEQUENCE</scope>
</reference>
<accession>A0A6L2K3D2</accession>
<sequence length="427" mass="48443">MDVPKFSGVYPESWIFAIIEYFSLLNTPADQWLKIVGFNLEGAVAEWFQWMTRNGLITTLAAEFLVSRPTTLGDAFSLALITEARLNDQAAPVAAIDQVENEIQEAVNKIQLVDQPSIDHESVFTDLKQKLEMIWPQEQLEESRNEIHESCTKYQEILGKLFDNDVSKAYADVDFDYKTINQIIISSLYHDGRFHIADVFLQESQVTDNVSLRTQFTRMRYIIKALRARELEPALTGVLVNREKINRNGSKLVFDLHRFQYLEIVQKGNKSDAMNYFNVHLKPFSSNRSTEVMKLMGSLLWCGKLETSPYSKLLSPDKWDDLVKELTKQFCNLMGVSLKNPLSVTLEAGAQALPTLLKDGAMEIELGNECSEANPPDTVFLNVGFESLVNGEVELCKLDSIRLAIRLGRGLVDVFVHKLLELILKVL</sequence>
<proteinExistence type="predicted"/>
<dbReference type="Pfam" id="PF10607">
    <property type="entry name" value="CTLH"/>
    <property type="match status" value="1"/>
</dbReference>
<dbReference type="SMART" id="SM00668">
    <property type="entry name" value="CTLH"/>
    <property type="match status" value="1"/>
</dbReference>
<evidence type="ECO:0000313" key="2">
    <source>
        <dbReference type="EMBL" id="GEU43237.1"/>
    </source>
</evidence>
<dbReference type="PANTHER" id="PTHR12170:SF3">
    <property type="entry name" value="GH10162P"/>
    <property type="match status" value="1"/>
</dbReference>
<comment type="caution">
    <text evidence="2">The sequence shown here is derived from an EMBL/GenBank/DDBJ whole genome shotgun (WGS) entry which is preliminary data.</text>
</comment>
<dbReference type="EMBL" id="BKCJ010001681">
    <property type="protein sequence ID" value="GEU43237.1"/>
    <property type="molecule type" value="Genomic_DNA"/>
</dbReference>
<dbReference type="GO" id="GO:0005737">
    <property type="term" value="C:cytoplasm"/>
    <property type="evidence" value="ECO:0007669"/>
    <property type="project" value="TreeGrafter"/>
</dbReference>
<dbReference type="InterPro" id="IPR006595">
    <property type="entry name" value="CTLH_C"/>
</dbReference>
<evidence type="ECO:0000259" key="1">
    <source>
        <dbReference type="PROSITE" id="PS50897"/>
    </source>
</evidence>
<dbReference type="PANTHER" id="PTHR12170">
    <property type="entry name" value="MACROPHAGE ERYTHROBLAST ATTACHER-RELATED"/>
    <property type="match status" value="1"/>
</dbReference>